<sequence length="110" mass="12003">MTRNDLAPPTDTTLILRLTELTAAVERLASAPTAAELELKCFTPEEAAAILGKTTNWVVESIQAGRIPHTYVGKSPRMTAAHIRWVQAQGERVPNQYAKPISRRPARAAA</sequence>
<evidence type="ECO:0000313" key="2">
    <source>
        <dbReference type="Proteomes" id="UP000663908"/>
    </source>
</evidence>
<reference evidence="1 2" key="1">
    <citation type="submission" date="2021-03" db="EMBL/GenBank/DDBJ databases">
        <title>Complete genome sequence of Streptomyces cyanogenus S136, producer of anticancer angucycline landomycin A.</title>
        <authorList>
            <person name="Hrab P."/>
            <person name="Ruckert C."/>
            <person name="Busche T."/>
            <person name="Ostash I."/>
            <person name="Kalinowski J."/>
            <person name="Fedorenko V."/>
            <person name="Yushchuk O."/>
            <person name="Ostash B."/>
        </authorList>
    </citation>
    <scope>NUCLEOTIDE SEQUENCE [LARGE SCALE GENOMIC DNA]</scope>
    <source>
        <strain evidence="1 2">S136</strain>
    </source>
</reference>
<accession>A0ABX7TNL7</accession>
<proteinExistence type="predicted"/>
<evidence type="ECO:0000313" key="1">
    <source>
        <dbReference type="EMBL" id="QTD97036.1"/>
    </source>
</evidence>
<dbReference type="RefSeq" id="WP_208030924.1">
    <property type="nucleotide sequence ID" value="NZ_CP071839.1"/>
</dbReference>
<gene>
    <name evidence="1" type="ORF">S1361_06705</name>
</gene>
<protein>
    <recommendedName>
        <fullName evidence="3">Helix-turn-helix domain-containing protein</fullName>
    </recommendedName>
</protein>
<organism evidence="1 2">
    <name type="scientific">Streptomyces cyanogenus</name>
    <dbReference type="NCBI Taxonomy" id="80860"/>
    <lineage>
        <taxon>Bacteria</taxon>
        <taxon>Bacillati</taxon>
        <taxon>Actinomycetota</taxon>
        <taxon>Actinomycetes</taxon>
        <taxon>Kitasatosporales</taxon>
        <taxon>Streptomycetaceae</taxon>
        <taxon>Streptomyces</taxon>
    </lineage>
</organism>
<evidence type="ECO:0008006" key="3">
    <source>
        <dbReference type="Google" id="ProtNLM"/>
    </source>
</evidence>
<name>A0ABX7TNL7_STRCY</name>
<dbReference type="Proteomes" id="UP000663908">
    <property type="component" value="Chromosome"/>
</dbReference>
<keyword evidence="2" id="KW-1185">Reference proteome</keyword>
<dbReference type="EMBL" id="CP071839">
    <property type="protein sequence ID" value="QTD97036.1"/>
    <property type="molecule type" value="Genomic_DNA"/>
</dbReference>